<dbReference type="AlphaFoldDB" id="A9V709"/>
<dbReference type="InterPro" id="IPR001678">
    <property type="entry name" value="MeTrfase_RsmB-F_NOP2_dom"/>
</dbReference>
<evidence type="ECO:0000256" key="2">
    <source>
        <dbReference type="ARBA" id="ARBA00022679"/>
    </source>
</evidence>
<feature type="binding site" evidence="5">
    <location>
        <position position="118"/>
    </location>
    <ligand>
        <name>S-adenosyl-L-methionine</name>
        <dbReference type="ChEBI" id="CHEBI:59789"/>
    </ligand>
</feature>
<dbReference type="Proteomes" id="UP000001357">
    <property type="component" value="Unassembled WGS sequence"/>
</dbReference>
<dbReference type="PRINTS" id="PR02008">
    <property type="entry name" value="RCMTFAMILY"/>
</dbReference>
<dbReference type="InterPro" id="IPR029063">
    <property type="entry name" value="SAM-dependent_MTases_sf"/>
</dbReference>
<dbReference type="PROSITE" id="PS51686">
    <property type="entry name" value="SAM_MT_RSMB_NOP"/>
    <property type="match status" value="1"/>
</dbReference>
<protein>
    <recommendedName>
        <fullName evidence="7">SAM-dependent MTase RsmB/NOP-type domain-containing protein</fullName>
    </recommendedName>
</protein>
<keyword evidence="4 5" id="KW-0694">RNA-binding</keyword>
<evidence type="ECO:0000313" key="9">
    <source>
        <dbReference type="Proteomes" id="UP000001357"/>
    </source>
</evidence>
<dbReference type="PANTHER" id="PTHR22807">
    <property type="entry name" value="NOP2 YEAST -RELATED NOL1/NOP2/FMU SUN DOMAIN-CONTAINING"/>
    <property type="match status" value="1"/>
</dbReference>
<proteinExistence type="inferred from homology"/>
<dbReference type="InterPro" id="IPR023267">
    <property type="entry name" value="RCMT"/>
</dbReference>
<feature type="binding site" evidence="5">
    <location>
        <position position="156"/>
    </location>
    <ligand>
        <name>S-adenosyl-L-methionine</name>
        <dbReference type="ChEBI" id="CHEBI:59789"/>
    </ligand>
</feature>
<dbReference type="GO" id="GO:0003723">
    <property type="term" value="F:RNA binding"/>
    <property type="evidence" value="ECO:0007669"/>
    <property type="project" value="UniProtKB-UniRule"/>
</dbReference>
<name>A9V709_MONBE</name>
<dbReference type="InParanoid" id="A9V709"/>
<evidence type="ECO:0000256" key="1">
    <source>
        <dbReference type="ARBA" id="ARBA00022603"/>
    </source>
</evidence>
<feature type="domain" description="SAM-dependent MTase RsmB/NOP-type" evidence="7">
    <location>
        <begin position="1"/>
        <end position="284"/>
    </location>
</feature>
<evidence type="ECO:0000256" key="4">
    <source>
        <dbReference type="ARBA" id="ARBA00022884"/>
    </source>
</evidence>
<dbReference type="OMA" id="KYEKWGW"/>
<dbReference type="GO" id="GO:0001510">
    <property type="term" value="P:RNA methylation"/>
    <property type="evidence" value="ECO:0007669"/>
    <property type="project" value="InterPro"/>
</dbReference>
<evidence type="ECO:0000259" key="7">
    <source>
        <dbReference type="PROSITE" id="PS51686"/>
    </source>
</evidence>
<accession>A9V709</accession>
<evidence type="ECO:0000256" key="5">
    <source>
        <dbReference type="PROSITE-ProRule" id="PRU01023"/>
    </source>
</evidence>
<dbReference type="Gene3D" id="3.40.50.150">
    <property type="entry name" value="Vaccinia Virus protein VP39"/>
    <property type="match status" value="1"/>
</dbReference>
<keyword evidence="2 5" id="KW-0808">Transferase</keyword>
<reference evidence="8 9" key="1">
    <citation type="journal article" date="2008" name="Nature">
        <title>The genome of the choanoflagellate Monosiga brevicollis and the origin of metazoans.</title>
        <authorList>
            <consortium name="JGI Sequencing"/>
            <person name="King N."/>
            <person name="Westbrook M.J."/>
            <person name="Young S.L."/>
            <person name="Kuo A."/>
            <person name="Abedin M."/>
            <person name="Chapman J."/>
            <person name="Fairclough S."/>
            <person name="Hellsten U."/>
            <person name="Isogai Y."/>
            <person name="Letunic I."/>
            <person name="Marr M."/>
            <person name="Pincus D."/>
            <person name="Putnam N."/>
            <person name="Rokas A."/>
            <person name="Wright K.J."/>
            <person name="Zuzow R."/>
            <person name="Dirks W."/>
            <person name="Good M."/>
            <person name="Goodstein D."/>
            <person name="Lemons D."/>
            <person name="Li W."/>
            <person name="Lyons J.B."/>
            <person name="Morris A."/>
            <person name="Nichols S."/>
            <person name="Richter D.J."/>
            <person name="Salamov A."/>
            <person name="Bork P."/>
            <person name="Lim W.A."/>
            <person name="Manning G."/>
            <person name="Miller W.T."/>
            <person name="McGinnis W."/>
            <person name="Shapiro H."/>
            <person name="Tjian R."/>
            <person name="Grigoriev I.V."/>
            <person name="Rokhsar D."/>
        </authorList>
    </citation>
    <scope>NUCLEOTIDE SEQUENCE [LARGE SCALE GENOMIC DNA]</scope>
    <source>
        <strain evidence="9">MX1 / ATCC 50154</strain>
    </source>
</reference>
<feature type="active site" description="Nucleophile" evidence="5">
    <location>
        <position position="218"/>
    </location>
</feature>
<dbReference type="EMBL" id="CH991564">
    <property type="protein sequence ID" value="EDQ86638.1"/>
    <property type="molecule type" value="Genomic_DNA"/>
</dbReference>
<comment type="caution">
    <text evidence="5">Lacks conserved residue(s) required for the propagation of feature annotation.</text>
</comment>
<evidence type="ECO:0000256" key="6">
    <source>
        <dbReference type="SAM" id="MobiDB-lite"/>
    </source>
</evidence>
<dbReference type="PANTHER" id="PTHR22807:SF16">
    <property type="entry name" value="SAM-DEPENDENT MTASE RSMB_NOP-TYPE DOMAIN-CONTAINING PROTEIN"/>
    <property type="match status" value="1"/>
</dbReference>
<gene>
    <name evidence="8" type="ORF">MONBRDRAFT_38325</name>
</gene>
<organism evidence="8 9">
    <name type="scientific">Monosiga brevicollis</name>
    <name type="common">Choanoflagellate</name>
    <dbReference type="NCBI Taxonomy" id="81824"/>
    <lineage>
        <taxon>Eukaryota</taxon>
        <taxon>Choanoflagellata</taxon>
        <taxon>Craspedida</taxon>
        <taxon>Salpingoecidae</taxon>
        <taxon>Monosiga</taxon>
    </lineage>
</organism>
<dbReference type="KEGG" id="mbr:MONBRDRAFT_38325"/>
<dbReference type="InterPro" id="IPR049560">
    <property type="entry name" value="MeTrfase_RsmB-F_NOP2_cat"/>
</dbReference>
<dbReference type="GeneID" id="5893714"/>
<dbReference type="RefSeq" id="XP_001748474.1">
    <property type="nucleotide sequence ID" value="XM_001748422.1"/>
</dbReference>
<feature type="region of interest" description="Disordered" evidence="6">
    <location>
        <begin position="65"/>
        <end position="85"/>
    </location>
</feature>
<sequence length="297" mass="33102">MADAVATGQGSVTGVDVQRERLAACRNLLQKYASNKVRLFLGDGCTFAEGPASWMLKPMPTVPEACSHAGDTTEPTPKRARPSERELLRRKEDARLVRNLPRKDRHHACGNMFFCSPDLRAAREAYLREQDAQDEAQTANPPVQATDQLYDKVLVDAECTHDGSIKHLTKFDRWGWSTFEQRFFDPTRISQLETLQRGLLQNGFRRLREGGTLVYSTCSFSHRQNEDIVQWLLDHEPGAQLLSCKGMAAFPAAAFHPLATADVLKFSPVATATSGLFVARFTKQPFDPAPQPPSCNV</sequence>
<keyword evidence="3 5" id="KW-0949">S-adenosyl-L-methionine</keyword>
<comment type="similarity">
    <text evidence="5">Belongs to the class I-like SAM-binding methyltransferase superfamily. RsmB/NOP family.</text>
</comment>
<evidence type="ECO:0000313" key="8">
    <source>
        <dbReference type="EMBL" id="EDQ86638.1"/>
    </source>
</evidence>
<keyword evidence="1 5" id="KW-0489">Methyltransferase</keyword>
<dbReference type="SUPFAM" id="SSF53335">
    <property type="entry name" value="S-adenosyl-L-methionine-dependent methyltransferases"/>
    <property type="match status" value="1"/>
</dbReference>
<dbReference type="STRING" id="81824.A9V709"/>
<dbReference type="eggNOG" id="KOG2198">
    <property type="taxonomic scope" value="Eukaryota"/>
</dbReference>
<evidence type="ECO:0000256" key="3">
    <source>
        <dbReference type="ARBA" id="ARBA00022691"/>
    </source>
</evidence>
<keyword evidence="9" id="KW-1185">Reference proteome</keyword>
<dbReference type="Pfam" id="PF01189">
    <property type="entry name" value="Methyltr_RsmB-F"/>
    <property type="match status" value="1"/>
</dbReference>
<dbReference type="GO" id="GO:0008173">
    <property type="term" value="F:RNA methyltransferase activity"/>
    <property type="evidence" value="ECO:0007669"/>
    <property type="project" value="InterPro"/>
</dbReference>